<feature type="domain" description="TLDc" evidence="8">
    <location>
        <begin position="608"/>
        <end position="689"/>
    </location>
</feature>
<dbReference type="Pfam" id="PF01476">
    <property type="entry name" value="LysM"/>
    <property type="match status" value="1"/>
</dbReference>
<dbReference type="GO" id="GO:0005634">
    <property type="term" value="C:nucleus"/>
    <property type="evidence" value="ECO:0007669"/>
    <property type="project" value="TreeGrafter"/>
</dbReference>
<protein>
    <recommendedName>
        <fullName evidence="5">Oxidation resistance protein 1</fullName>
    </recommendedName>
</protein>
<evidence type="ECO:0000256" key="4">
    <source>
        <dbReference type="ARBA" id="ARBA00037112"/>
    </source>
</evidence>
<name>A0A6I9YFV8_9SAUR</name>
<dbReference type="PROSITE" id="PS51782">
    <property type="entry name" value="LYSM"/>
    <property type="match status" value="1"/>
</dbReference>
<dbReference type="CTD" id="55074"/>
<evidence type="ECO:0000256" key="1">
    <source>
        <dbReference type="ARBA" id="ARBA00004173"/>
    </source>
</evidence>
<proteinExistence type="inferred from homology"/>
<organism evidence="9 10">
    <name type="scientific">Thamnophis sirtalis</name>
    <dbReference type="NCBI Taxonomy" id="35019"/>
    <lineage>
        <taxon>Eukaryota</taxon>
        <taxon>Metazoa</taxon>
        <taxon>Chordata</taxon>
        <taxon>Craniata</taxon>
        <taxon>Vertebrata</taxon>
        <taxon>Euteleostomi</taxon>
        <taxon>Lepidosauria</taxon>
        <taxon>Squamata</taxon>
        <taxon>Bifurcata</taxon>
        <taxon>Unidentata</taxon>
        <taxon>Episquamata</taxon>
        <taxon>Toxicofera</taxon>
        <taxon>Serpentes</taxon>
        <taxon>Colubroidea</taxon>
        <taxon>Colubridae</taxon>
        <taxon>Natricinae</taxon>
        <taxon>Thamnophis</taxon>
    </lineage>
</organism>
<evidence type="ECO:0000259" key="8">
    <source>
        <dbReference type="PROSITE" id="PS51886"/>
    </source>
</evidence>
<dbReference type="OrthoDB" id="26679at2759"/>
<evidence type="ECO:0000256" key="2">
    <source>
        <dbReference type="ARBA" id="ARBA00009540"/>
    </source>
</evidence>
<dbReference type="AlphaFoldDB" id="A0A6I9YFV8"/>
<dbReference type="InterPro" id="IPR036779">
    <property type="entry name" value="LysM_dom_sf"/>
</dbReference>
<dbReference type="Pfam" id="PF07534">
    <property type="entry name" value="TLD"/>
    <property type="match status" value="1"/>
</dbReference>
<evidence type="ECO:0000256" key="6">
    <source>
        <dbReference type="SAM" id="MobiDB-lite"/>
    </source>
</evidence>
<sequence>MSFQKPKGTIEYIVESRDSLNTVALKFDTTPNELVQLNKLFSRAVVPGQVLYVPDPEYLSSVESSPSLSPESPLSPTSSEAEAEKTADSDGAQKKETAAIPAYPCVRSTRVVSSTSEEEEAFTEKFLKINCKYITSNKGTVTGVLLVTPNNIMFDPHKTDPLVQQNGCEEYGIMCPMEEVMSAAMYKDADVKIQDSLPIDVGQLSVKDLCHFKKITRSNTDEMELRMRDTGNDSASTAPRSTEESLSEDVFTESELSPIREELLDDLRQDKSSGASSESVQTVNHTGGESVKDISDSVNTIGDVNSSGEQPLDDGSTSVNDTVDSKAVEEAIKIQNIVEGSISDAEAQHGTCQEPVEGNVPEDEQHLDSEKTDSQKEVTNEGETVKLPTQGSETDTETLRTLWKTHTMQQTKQQRDTIHQEVHKEMKHKMATVDGTVEGPLIKEKRRHRLYKFLCLKVGKPMRKTFVSQASALMQQYAQRDKKHEYWFAVPSERTEHLYAFFVQWSPELYTEDTGESNREPGFIVVKKIETQAGEDSVDDETAIKDWEVVSVAEYLRRIDALNNEELRTLCQRLKITTREDTCSKQETTIKTELEPEAFRPNLSDPSELLQSDEIEKLTKQLPPRTIGYPWTLVFSTAKHGMSLKTLYRTMAGLDTPVLLVIKDSDGQVWKLQWPLFLSFAPHFPHNNS</sequence>
<feature type="region of interest" description="Disordered" evidence="6">
    <location>
        <begin position="61"/>
        <end position="94"/>
    </location>
</feature>
<dbReference type="InterPro" id="IPR018392">
    <property type="entry name" value="LysM"/>
</dbReference>
<dbReference type="RefSeq" id="XP_013923148.1">
    <property type="nucleotide sequence ID" value="XM_014067673.1"/>
</dbReference>
<dbReference type="GeneID" id="106549912"/>
<feature type="region of interest" description="Disordered" evidence="6">
    <location>
        <begin position="269"/>
        <end position="320"/>
    </location>
</feature>
<dbReference type="Proteomes" id="UP000504617">
    <property type="component" value="Unplaced"/>
</dbReference>
<dbReference type="SMART" id="SM00257">
    <property type="entry name" value="LysM"/>
    <property type="match status" value="1"/>
</dbReference>
<gene>
    <name evidence="10" type="primary">OXR1</name>
</gene>
<comment type="similarity">
    <text evidence="2">Belongs to the OXR1 family.</text>
</comment>
<feature type="compositionally biased region" description="Basic and acidic residues" evidence="6">
    <location>
        <begin position="82"/>
        <end position="94"/>
    </location>
</feature>
<feature type="compositionally biased region" description="Basic and acidic residues" evidence="6">
    <location>
        <begin position="363"/>
        <end position="379"/>
    </location>
</feature>
<dbReference type="CDD" id="cd00118">
    <property type="entry name" value="LysM"/>
    <property type="match status" value="1"/>
</dbReference>
<evidence type="ECO:0000256" key="3">
    <source>
        <dbReference type="ARBA" id="ARBA00023128"/>
    </source>
</evidence>
<dbReference type="GO" id="GO:0006979">
    <property type="term" value="P:response to oxidative stress"/>
    <property type="evidence" value="ECO:0007669"/>
    <property type="project" value="TreeGrafter"/>
</dbReference>
<comment type="function">
    <text evidence="4">May be involved in protection from oxidative damage.</text>
</comment>
<accession>A0A6I9YFV8</accession>
<keyword evidence="9" id="KW-1185">Reference proteome</keyword>
<dbReference type="PANTHER" id="PTHR23354">
    <property type="entry name" value="NUCLEOLAR PROTEIN 7/ESTROGEN RECEPTOR COACTIVATOR-RELATED"/>
    <property type="match status" value="1"/>
</dbReference>
<comment type="subcellular location">
    <subcellularLocation>
        <location evidence="1">Mitochondrion</location>
    </subcellularLocation>
</comment>
<dbReference type="GO" id="GO:0005739">
    <property type="term" value="C:mitochondrion"/>
    <property type="evidence" value="ECO:0007669"/>
    <property type="project" value="UniProtKB-SubCell"/>
</dbReference>
<keyword evidence="3" id="KW-0496">Mitochondrion</keyword>
<feature type="region of interest" description="Disordered" evidence="6">
    <location>
        <begin position="223"/>
        <end position="257"/>
    </location>
</feature>
<feature type="domain" description="LysM" evidence="7">
    <location>
        <begin position="10"/>
        <end position="53"/>
    </location>
</feature>
<evidence type="ECO:0000313" key="10">
    <source>
        <dbReference type="RefSeq" id="XP_013923148.1"/>
    </source>
</evidence>
<dbReference type="PANTHER" id="PTHR23354:SF69">
    <property type="entry name" value="OXIDATION RESISTANCE PROTEIN 1"/>
    <property type="match status" value="1"/>
</dbReference>
<dbReference type="SUPFAM" id="SSF54106">
    <property type="entry name" value="LysM domain"/>
    <property type="match status" value="1"/>
</dbReference>
<dbReference type="Gene3D" id="3.10.350.10">
    <property type="entry name" value="LysM domain"/>
    <property type="match status" value="1"/>
</dbReference>
<dbReference type="InterPro" id="IPR006571">
    <property type="entry name" value="TLDc_dom"/>
</dbReference>
<feature type="compositionally biased region" description="Low complexity" evidence="6">
    <location>
        <begin position="61"/>
        <end position="80"/>
    </location>
</feature>
<reference evidence="10" key="1">
    <citation type="submission" date="2025-08" db="UniProtKB">
        <authorList>
            <consortium name="RefSeq"/>
        </authorList>
    </citation>
    <scope>IDENTIFICATION</scope>
    <source>
        <tissue evidence="10">Skeletal muscle</tissue>
    </source>
</reference>
<evidence type="ECO:0000259" key="7">
    <source>
        <dbReference type="PROSITE" id="PS51782"/>
    </source>
</evidence>
<feature type="compositionally biased region" description="Polar residues" evidence="6">
    <location>
        <begin position="296"/>
        <end position="320"/>
    </location>
</feature>
<dbReference type="PROSITE" id="PS51886">
    <property type="entry name" value="TLDC"/>
    <property type="match status" value="1"/>
</dbReference>
<evidence type="ECO:0000313" key="9">
    <source>
        <dbReference type="Proteomes" id="UP000504617"/>
    </source>
</evidence>
<evidence type="ECO:0000256" key="5">
    <source>
        <dbReference type="ARBA" id="ARBA00040604"/>
    </source>
</evidence>
<feature type="compositionally biased region" description="Polar residues" evidence="6">
    <location>
        <begin position="272"/>
        <end position="287"/>
    </location>
</feature>
<feature type="region of interest" description="Disordered" evidence="6">
    <location>
        <begin position="348"/>
        <end position="396"/>
    </location>
</feature>